<evidence type="ECO:0000256" key="12">
    <source>
        <dbReference type="ARBA" id="ARBA00023239"/>
    </source>
</evidence>
<comment type="similarity">
    <text evidence="4 18">In the C-terminal section; belongs to the NnrD/CARKD family.</text>
</comment>
<keyword evidence="9 18" id="KW-0630">Potassium</keyword>
<feature type="domain" description="YjeF C-terminal" evidence="19">
    <location>
        <begin position="224"/>
        <end position="504"/>
    </location>
</feature>
<evidence type="ECO:0000256" key="9">
    <source>
        <dbReference type="ARBA" id="ARBA00022958"/>
    </source>
</evidence>
<comment type="catalytic activity">
    <reaction evidence="15 17 18">
        <text>(6S)-NADHX + ADP = AMP + phosphate + NADH + H(+)</text>
        <dbReference type="Rhea" id="RHEA:32223"/>
        <dbReference type="ChEBI" id="CHEBI:15378"/>
        <dbReference type="ChEBI" id="CHEBI:43474"/>
        <dbReference type="ChEBI" id="CHEBI:57945"/>
        <dbReference type="ChEBI" id="CHEBI:64074"/>
        <dbReference type="ChEBI" id="CHEBI:456215"/>
        <dbReference type="ChEBI" id="CHEBI:456216"/>
        <dbReference type="EC" id="4.2.1.136"/>
    </reaction>
</comment>
<comment type="subunit">
    <text evidence="17">Homotetramer.</text>
</comment>
<comment type="similarity">
    <text evidence="3 18">In the N-terminal section; belongs to the NnrE/AIBP family.</text>
</comment>
<feature type="binding site" evidence="17">
    <location>
        <begin position="415"/>
        <end position="419"/>
    </location>
    <ligand>
        <name>AMP</name>
        <dbReference type="ChEBI" id="CHEBI:456215"/>
    </ligand>
</feature>
<gene>
    <name evidence="21" type="primary">nnr</name>
    <name evidence="17" type="synonym">nnrD</name>
    <name evidence="21" type="ORF">ERS852540_01233</name>
</gene>
<dbReference type="GO" id="GO:0052855">
    <property type="term" value="F:ADP-dependent NAD(P)H-hydrate dehydratase activity"/>
    <property type="evidence" value="ECO:0007669"/>
    <property type="project" value="UniProtKB-UniRule"/>
</dbReference>
<reference evidence="21 22" key="1">
    <citation type="submission" date="2015-09" db="EMBL/GenBank/DDBJ databases">
        <authorList>
            <consortium name="Pathogen Informatics"/>
        </authorList>
    </citation>
    <scope>NUCLEOTIDE SEQUENCE [LARGE SCALE GENOMIC DNA]</scope>
    <source>
        <strain evidence="21 22">2789STDY5834928</strain>
    </source>
</reference>
<name>A0A174ZQE8_9FIRM</name>
<dbReference type="InterPro" id="IPR036652">
    <property type="entry name" value="YjeF_N_dom_sf"/>
</dbReference>
<comment type="catalytic activity">
    <reaction evidence="16 17 18">
        <text>(6S)-NADPHX + ADP = AMP + phosphate + NADPH + H(+)</text>
        <dbReference type="Rhea" id="RHEA:32235"/>
        <dbReference type="ChEBI" id="CHEBI:15378"/>
        <dbReference type="ChEBI" id="CHEBI:43474"/>
        <dbReference type="ChEBI" id="CHEBI:57783"/>
        <dbReference type="ChEBI" id="CHEBI:64076"/>
        <dbReference type="ChEBI" id="CHEBI:456215"/>
        <dbReference type="ChEBI" id="CHEBI:456216"/>
        <dbReference type="EC" id="4.2.1.136"/>
    </reaction>
</comment>
<dbReference type="Gene3D" id="3.40.50.10260">
    <property type="entry name" value="YjeF N-terminal domain"/>
    <property type="match status" value="1"/>
</dbReference>
<evidence type="ECO:0000256" key="3">
    <source>
        <dbReference type="ARBA" id="ARBA00006001"/>
    </source>
</evidence>
<evidence type="ECO:0000256" key="5">
    <source>
        <dbReference type="ARBA" id="ARBA00022723"/>
    </source>
</evidence>
<keyword evidence="13" id="KW-0511">Multifunctional enzyme</keyword>
<dbReference type="InterPro" id="IPR000631">
    <property type="entry name" value="CARKD"/>
</dbReference>
<dbReference type="Pfam" id="PF03853">
    <property type="entry name" value="YjeF_N"/>
    <property type="match status" value="1"/>
</dbReference>
<comment type="similarity">
    <text evidence="17">Belongs to the NnrD/CARKD family.</text>
</comment>
<dbReference type="Gene3D" id="3.40.1190.20">
    <property type="match status" value="1"/>
</dbReference>
<evidence type="ECO:0000256" key="8">
    <source>
        <dbReference type="ARBA" id="ARBA00022857"/>
    </source>
</evidence>
<evidence type="ECO:0000259" key="20">
    <source>
        <dbReference type="PROSITE" id="PS51385"/>
    </source>
</evidence>
<keyword evidence="6 17" id="KW-0547">Nucleotide-binding</keyword>
<dbReference type="PANTHER" id="PTHR12592">
    <property type="entry name" value="ATP-DEPENDENT (S)-NAD(P)H-HYDRATE DEHYDRATASE FAMILY MEMBER"/>
    <property type="match status" value="1"/>
</dbReference>
<comment type="catalytic activity">
    <reaction evidence="1 18">
        <text>(6R)-NADHX = (6S)-NADHX</text>
        <dbReference type="Rhea" id="RHEA:32215"/>
        <dbReference type="ChEBI" id="CHEBI:64074"/>
        <dbReference type="ChEBI" id="CHEBI:64075"/>
        <dbReference type="EC" id="5.1.99.6"/>
    </reaction>
</comment>
<keyword evidence="11 18" id="KW-0413">Isomerase</keyword>
<dbReference type="PANTHER" id="PTHR12592:SF0">
    <property type="entry name" value="ATP-DEPENDENT (S)-NAD(P)H-HYDRATE DEHYDRATASE"/>
    <property type="match status" value="1"/>
</dbReference>
<feature type="binding site" evidence="17">
    <location>
        <position position="444"/>
    </location>
    <ligand>
        <name>AMP</name>
        <dbReference type="ChEBI" id="CHEBI:456215"/>
    </ligand>
</feature>
<evidence type="ECO:0000256" key="13">
    <source>
        <dbReference type="ARBA" id="ARBA00023268"/>
    </source>
</evidence>
<feature type="binding site" evidence="17">
    <location>
        <position position="378"/>
    </location>
    <ligand>
        <name>(6S)-NADPHX</name>
        <dbReference type="ChEBI" id="CHEBI:64076"/>
    </ligand>
</feature>
<protein>
    <recommendedName>
        <fullName evidence="17">ADP-dependent (S)-NAD(P)H-hydrate dehydratase</fullName>
        <ecNumber evidence="17">4.2.1.136</ecNumber>
    </recommendedName>
    <alternativeName>
        <fullName evidence="17">ADP-dependent NAD(P)HX dehydratase</fullName>
    </alternativeName>
</protein>
<dbReference type="InterPro" id="IPR030677">
    <property type="entry name" value="Nnr"/>
</dbReference>
<organism evidence="21 22">
    <name type="scientific">[Eubacterium] siraeum</name>
    <dbReference type="NCBI Taxonomy" id="39492"/>
    <lineage>
        <taxon>Bacteria</taxon>
        <taxon>Bacillati</taxon>
        <taxon>Bacillota</taxon>
        <taxon>Clostridia</taxon>
        <taxon>Eubacteriales</taxon>
        <taxon>Oscillospiraceae</taxon>
        <taxon>Oscillospiraceae incertae sedis</taxon>
    </lineage>
</organism>
<dbReference type="SUPFAM" id="SSF64153">
    <property type="entry name" value="YjeF N-terminal domain-like"/>
    <property type="match status" value="1"/>
</dbReference>
<evidence type="ECO:0000256" key="7">
    <source>
        <dbReference type="ARBA" id="ARBA00022840"/>
    </source>
</evidence>
<dbReference type="EC" id="4.2.1.136" evidence="17"/>
<dbReference type="PIRSF" id="PIRSF017184">
    <property type="entry name" value="Nnr"/>
    <property type="match status" value="1"/>
</dbReference>
<dbReference type="HAMAP" id="MF_01965">
    <property type="entry name" value="NADHX_dehydratase"/>
    <property type="match status" value="1"/>
</dbReference>
<evidence type="ECO:0000256" key="14">
    <source>
        <dbReference type="ARBA" id="ARBA00025153"/>
    </source>
</evidence>
<evidence type="ECO:0000256" key="1">
    <source>
        <dbReference type="ARBA" id="ARBA00000013"/>
    </source>
</evidence>
<keyword evidence="5 18" id="KW-0479">Metal-binding</keyword>
<dbReference type="GO" id="GO:0005524">
    <property type="term" value="F:ATP binding"/>
    <property type="evidence" value="ECO:0007669"/>
    <property type="project" value="UniProtKB-UniRule"/>
</dbReference>
<feature type="binding site" evidence="17">
    <location>
        <position position="259"/>
    </location>
    <ligand>
        <name>(6S)-NADPHX</name>
        <dbReference type="ChEBI" id="CHEBI:64076"/>
    </ligand>
</feature>
<comment type="function">
    <text evidence="14 18">Bifunctional enzyme that catalyzes the epimerization of the S- and R-forms of NAD(P)HX and the dehydration of the S-form of NAD(P)HX at the expense of ADP, which is converted to AMP. This allows the repair of both epimers of NAD(P)HX, a damaged form of NAD(P)H that is a result of enzymatic or heat-dependent hydration.</text>
</comment>
<evidence type="ECO:0000256" key="11">
    <source>
        <dbReference type="ARBA" id="ARBA00023235"/>
    </source>
</evidence>
<evidence type="ECO:0000256" key="17">
    <source>
        <dbReference type="HAMAP-Rule" id="MF_01965"/>
    </source>
</evidence>
<dbReference type="EMBL" id="CZBY01000008">
    <property type="protein sequence ID" value="CUQ86111.1"/>
    <property type="molecule type" value="Genomic_DNA"/>
</dbReference>
<feature type="binding site" evidence="17">
    <location>
        <position position="445"/>
    </location>
    <ligand>
        <name>(6S)-NADPHX</name>
        <dbReference type="ChEBI" id="CHEBI:64076"/>
    </ligand>
</feature>
<keyword evidence="10 17" id="KW-0520">NAD</keyword>
<dbReference type="InterPro" id="IPR004443">
    <property type="entry name" value="YjeF_N_dom"/>
</dbReference>
<dbReference type="PROSITE" id="PS01050">
    <property type="entry name" value="YJEF_C_2"/>
    <property type="match status" value="1"/>
</dbReference>
<evidence type="ECO:0000313" key="22">
    <source>
        <dbReference type="Proteomes" id="UP000095662"/>
    </source>
</evidence>
<dbReference type="GO" id="GO:0046496">
    <property type="term" value="P:nicotinamide nucleotide metabolic process"/>
    <property type="evidence" value="ECO:0007669"/>
    <property type="project" value="UniProtKB-UniRule"/>
</dbReference>
<accession>A0A174ZQE8</accession>
<evidence type="ECO:0000256" key="4">
    <source>
        <dbReference type="ARBA" id="ARBA00009524"/>
    </source>
</evidence>
<dbReference type="PROSITE" id="PS51385">
    <property type="entry name" value="YJEF_N"/>
    <property type="match status" value="1"/>
</dbReference>
<dbReference type="STRING" id="39492.ERS852540_01233"/>
<evidence type="ECO:0000259" key="19">
    <source>
        <dbReference type="PROSITE" id="PS51383"/>
    </source>
</evidence>
<feature type="binding site" evidence="17">
    <location>
        <position position="327"/>
    </location>
    <ligand>
        <name>(6S)-NADPHX</name>
        <dbReference type="ChEBI" id="CHEBI:64076"/>
    </ligand>
</feature>
<dbReference type="PROSITE" id="PS51383">
    <property type="entry name" value="YJEF_C_3"/>
    <property type="match status" value="1"/>
</dbReference>
<dbReference type="NCBIfam" id="TIGR00196">
    <property type="entry name" value="yjeF_cterm"/>
    <property type="match status" value="1"/>
</dbReference>
<dbReference type="InterPro" id="IPR017953">
    <property type="entry name" value="Carbohydrate_kinase_pred_CS"/>
</dbReference>
<comment type="catalytic activity">
    <reaction evidence="2 18">
        <text>(6R)-NADPHX = (6S)-NADPHX</text>
        <dbReference type="Rhea" id="RHEA:32227"/>
        <dbReference type="ChEBI" id="CHEBI:64076"/>
        <dbReference type="ChEBI" id="CHEBI:64077"/>
        <dbReference type="EC" id="5.1.99.6"/>
    </reaction>
</comment>
<comment type="function">
    <text evidence="17">Catalyzes the dehydration of the S-form of NAD(P)HX at the expense of ADP, which is converted to AMP. Together with NAD(P)HX epimerase, which catalyzes the epimerization of the S- and R-forms, the enzyme allows the repair of both epimers of NAD(P)HX, a damaged form of NAD(P)H that is a result of enzymatic or heat-dependent hydration.</text>
</comment>
<keyword evidence="8 17" id="KW-0521">NADP</keyword>
<evidence type="ECO:0000256" key="2">
    <source>
        <dbReference type="ARBA" id="ARBA00000909"/>
    </source>
</evidence>
<evidence type="ECO:0000256" key="10">
    <source>
        <dbReference type="ARBA" id="ARBA00023027"/>
    </source>
</evidence>
<proteinExistence type="inferred from homology"/>
<dbReference type="GO" id="GO:0052856">
    <property type="term" value="F:NAD(P)HX epimerase activity"/>
    <property type="evidence" value="ECO:0007669"/>
    <property type="project" value="UniProtKB-EC"/>
</dbReference>
<dbReference type="OrthoDB" id="9806925at2"/>
<evidence type="ECO:0000256" key="16">
    <source>
        <dbReference type="ARBA" id="ARBA00049209"/>
    </source>
</evidence>
<comment type="cofactor">
    <cofactor evidence="18">
        <name>K(+)</name>
        <dbReference type="ChEBI" id="CHEBI:29103"/>
    </cofactor>
    <text evidence="18">Binds 1 potassium ion per subunit.</text>
</comment>
<dbReference type="NCBIfam" id="TIGR00197">
    <property type="entry name" value="yjeF_nterm"/>
    <property type="match status" value="1"/>
</dbReference>
<dbReference type="Pfam" id="PF01256">
    <property type="entry name" value="Carb_kinase"/>
    <property type="match status" value="1"/>
</dbReference>
<keyword evidence="12 17" id="KW-0456">Lyase</keyword>
<evidence type="ECO:0000256" key="15">
    <source>
        <dbReference type="ARBA" id="ARBA00048238"/>
    </source>
</evidence>
<dbReference type="CDD" id="cd01171">
    <property type="entry name" value="YXKO-related"/>
    <property type="match status" value="1"/>
</dbReference>
<comment type="cofactor">
    <cofactor evidence="17">
        <name>Mg(2+)</name>
        <dbReference type="ChEBI" id="CHEBI:18420"/>
    </cofactor>
</comment>
<dbReference type="SUPFAM" id="SSF53613">
    <property type="entry name" value="Ribokinase-like"/>
    <property type="match status" value="1"/>
</dbReference>
<evidence type="ECO:0000256" key="6">
    <source>
        <dbReference type="ARBA" id="ARBA00022741"/>
    </source>
</evidence>
<dbReference type="GO" id="GO:0110051">
    <property type="term" value="P:metabolite repair"/>
    <property type="evidence" value="ECO:0007669"/>
    <property type="project" value="TreeGrafter"/>
</dbReference>
<dbReference type="Proteomes" id="UP000095662">
    <property type="component" value="Unassembled WGS sequence"/>
</dbReference>
<dbReference type="InterPro" id="IPR029056">
    <property type="entry name" value="Ribokinase-like"/>
</dbReference>
<evidence type="ECO:0000313" key="21">
    <source>
        <dbReference type="EMBL" id="CUQ86111.1"/>
    </source>
</evidence>
<dbReference type="AlphaFoldDB" id="A0A174ZQE8"/>
<feature type="domain" description="YjeF N-terminal" evidence="20">
    <location>
        <begin position="12"/>
        <end position="217"/>
    </location>
</feature>
<dbReference type="GO" id="GO:0046872">
    <property type="term" value="F:metal ion binding"/>
    <property type="evidence" value="ECO:0007669"/>
    <property type="project" value="UniProtKB-UniRule"/>
</dbReference>
<sequence>MAKQYVVTPSQMKKAEAMCEQKGTSCAVLMRNVGSAIALHISRIVKPCRAAVLVGSGNNGGDGFAVAHNLRKRGFSPLIVLVGSAPKTDLAIDCFNEYKPDYEAVLSYPDQPETVLNELGSCGIIIDCVYGTGFHGELAPPVRRLFSYCNGSAALRFSADIASGCNATDGNADEYSFCADMTFALGAVKTGQLYVPCSEFSGDIVLLDIGISEACYSEYDAELNGDSLASHFVNRSRITHKGTFGRLLNVSGSESCIGAAWMSTNAALRTGSGLVTLASVSEVTTSVAASLHECIYLPLGSKTLTSDCADKLCKNARTATAILFGCGVGNSDEAYRLLCALIDNTSCPIVIDADGINSLAPHINELKDNTGRLILTPHIKEFSRLSGLDTDYILRHKLSCAKDFAVKYGVHVLLKDAYSVYASPDGFTAVNMSGNAALAKGGSGDTLAGTIGGLLAQGIETGNAVRLGAYLFGLSAQYAARERSMSGILPSELPQLYPYILREFYGIA</sequence>
<keyword evidence="7 17" id="KW-0067">ATP-binding</keyword>
<evidence type="ECO:0000256" key="18">
    <source>
        <dbReference type="PIRNR" id="PIRNR017184"/>
    </source>
</evidence>